<dbReference type="EMBL" id="CP017448">
    <property type="protein sequence ID" value="AOV15973.1"/>
    <property type="molecule type" value="Genomic_DNA"/>
</dbReference>
<evidence type="ECO:0000313" key="3">
    <source>
        <dbReference type="Proteomes" id="UP000095342"/>
    </source>
</evidence>
<evidence type="ECO:0000313" key="2">
    <source>
        <dbReference type="EMBL" id="AOV15973.1"/>
    </source>
</evidence>
<sequence>MDLICGTLLTSLFLLTLGLVRLCARQMRGDRALNGQIWAAGILCIGLFAYLLAMLLYPEKLT</sequence>
<dbReference type="AlphaFoldDB" id="A0A1D8K4T4"/>
<organism evidence="2 3">
    <name type="scientific">Acidihalobacter aeolianus</name>
    <dbReference type="NCBI Taxonomy" id="2792603"/>
    <lineage>
        <taxon>Bacteria</taxon>
        <taxon>Pseudomonadati</taxon>
        <taxon>Pseudomonadota</taxon>
        <taxon>Gammaproteobacteria</taxon>
        <taxon>Chromatiales</taxon>
        <taxon>Ectothiorhodospiraceae</taxon>
        <taxon>Acidihalobacter</taxon>
    </lineage>
</organism>
<gene>
    <name evidence="2" type="ORF">BJI67_01780</name>
</gene>
<keyword evidence="1" id="KW-0472">Membrane</keyword>
<evidence type="ECO:0000256" key="1">
    <source>
        <dbReference type="SAM" id="Phobius"/>
    </source>
</evidence>
<feature type="transmembrane region" description="Helical" evidence="1">
    <location>
        <begin position="38"/>
        <end position="57"/>
    </location>
</feature>
<dbReference type="KEGG" id="aaeo:BJI67_01780"/>
<protein>
    <submittedName>
        <fullName evidence="2">Uncharacterized protein</fullName>
    </submittedName>
</protein>
<keyword evidence="1" id="KW-1133">Transmembrane helix</keyword>
<reference evidence="2 3" key="1">
    <citation type="submission" date="2016-09" db="EMBL/GenBank/DDBJ databases">
        <title>Acidihalobacter prosperus V6 (DSM14174).</title>
        <authorList>
            <person name="Khaleque H.N."/>
            <person name="Ramsay J.P."/>
            <person name="Murphy R.J.T."/>
            <person name="Kaksonen A.H."/>
            <person name="Boxall N.J."/>
            <person name="Watkin E.L.J."/>
        </authorList>
    </citation>
    <scope>NUCLEOTIDE SEQUENCE [LARGE SCALE GENOMIC DNA]</scope>
    <source>
        <strain evidence="2 3">V6</strain>
    </source>
</reference>
<keyword evidence="3" id="KW-1185">Reference proteome</keyword>
<name>A0A1D8K4T4_9GAMM</name>
<proteinExistence type="predicted"/>
<dbReference type="Proteomes" id="UP000095342">
    <property type="component" value="Chromosome"/>
</dbReference>
<keyword evidence="1" id="KW-0812">Transmembrane</keyword>
<accession>A0A1D8K4T4</accession>